<evidence type="ECO:0000256" key="1">
    <source>
        <dbReference type="SAM" id="MobiDB-lite"/>
    </source>
</evidence>
<comment type="caution">
    <text evidence="3">The sequence shown here is derived from an EMBL/GenBank/DDBJ whole genome shotgun (WGS) entry which is preliminary data.</text>
</comment>
<keyword evidence="4" id="KW-1185">Reference proteome</keyword>
<feature type="compositionally biased region" description="Polar residues" evidence="1">
    <location>
        <begin position="551"/>
        <end position="566"/>
    </location>
</feature>
<dbReference type="Proteomes" id="UP000631114">
    <property type="component" value="Unassembled WGS sequence"/>
</dbReference>
<dbReference type="OrthoDB" id="1932706at2759"/>
<feature type="domain" description="PHL" evidence="2">
    <location>
        <begin position="73"/>
        <end position="152"/>
    </location>
</feature>
<evidence type="ECO:0000259" key="2">
    <source>
        <dbReference type="Pfam" id="PF20474"/>
    </source>
</evidence>
<name>A0A835IEF7_9MAGN</name>
<feature type="region of interest" description="Disordered" evidence="1">
    <location>
        <begin position="477"/>
        <end position="502"/>
    </location>
</feature>
<feature type="compositionally biased region" description="Low complexity" evidence="1">
    <location>
        <begin position="304"/>
        <end position="317"/>
    </location>
</feature>
<feature type="region of interest" description="Disordered" evidence="1">
    <location>
        <begin position="1"/>
        <end position="22"/>
    </location>
</feature>
<sequence>MAMKRRSNSVPRTPAMSGVGSPCSVGNMMVPMNASSPSISTQPLADQMILERFSKIETVTQRPFSLDSNPNSTGNVSIVPKARNRLVMSEKQNDGTVAMQYGDIDDNDFQLVEDHMPTLPNTYYADLLGAQFISLMIREGYQHTDDQVRPKPTASLASNTQSNASAVPSSGMTAEMQQYPETNTGQASSAITTSVSSGNASLNTPQSHQTNSWMLPPGSSQALQMSQGFMPGTARPVTPQQLDSQTPLMQQQLQNQHPQIQQHAQRPSLMSSASPLSHLNAVGQNSNVQLGNHMVSKSSHSHSQLQLLQQQQQQQQQQRKMMMGLGPAMNMGNLGNNVVGLGGLGNVLGMGGIRPGISPSMGPISGIGNMGQNPMNPSSINNVINQQLLSGNITHAQATFMASKFKSAQNRANMSRATQSGITGLTGTGQMHPGSAGFSMLGQTLNRSNINPLQRTNLAAMGPPKMIPGTNFFMNQQQQQLQQQHQQQQLQQQQQHMQQQQQQQISSPLQAVVSSPQVGSPSAMAIPQQITQLQQQISPQQINQQTPMSPRLSSGTLPPLNTTNAGTGPPSPQLSSQTLGSVGSITSSSMELQGVNKSNSMNNV</sequence>
<feature type="region of interest" description="Disordered" evidence="1">
    <location>
        <begin position="530"/>
        <end position="583"/>
    </location>
</feature>
<dbReference type="GO" id="GO:0006357">
    <property type="term" value="P:regulation of transcription by RNA polymerase II"/>
    <property type="evidence" value="ECO:0007669"/>
    <property type="project" value="TreeGrafter"/>
</dbReference>
<evidence type="ECO:0000313" key="4">
    <source>
        <dbReference type="Proteomes" id="UP000631114"/>
    </source>
</evidence>
<dbReference type="GO" id="GO:0003712">
    <property type="term" value="F:transcription coregulator activity"/>
    <property type="evidence" value="ECO:0007669"/>
    <property type="project" value="InterPro"/>
</dbReference>
<dbReference type="AlphaFoldDB" id="A0A835IEF7"/>
<dbReference type="EMBL" id="JADFTS010000003">
    <property type="protein sequence ID" value="KAF9615063.1"/>
    <property type="molecule type" value="Genomic_DNA"/>
</dbReference>
<feature type="region of interest" description="Disordered" evidence="1">
    <location>
        <begin position="295"/>
        <end position="317"/>
    </location>
</feature>
<accession>A0A835IEF7</accession>
<reference evidence="3 4" key="1">
    <citation type="submission" date="2020-10" db="EMBL/GenBank/DDBJ databases">
        <title>The Coptis chinensis genome and diversification of protoberbering-type alkaloids.</title>
        <authorList>
            <person name="Wang B."/>
            <person name="Shu S."/>
            <person name="Song C."/>
            <person name="Liu Y."/>
        </authorList>
    </citation>
    <scope>NUCLEOTIDE SEQUENCE [LARGE SCALE GENOMIC DNA]</scope>
    <source>
        <strain evidence="3">HL-2020</strain>
        <tissue evidence="3">Leaf</tissue>
    </source>
</reference>
<feature type="compositionally biased region" description="Polar residues" evidence="1">
    <location>
        <begin position="155"/>
        <end position="227"/>
    </location>
</feature>
<dbReference type="InterPro" id="IPR046467">
    <property type="entry name" value="PHL_dom"/>
</dbReference>
<gene>
    <name evidence="3" type="ORF">IFM89_021634</name>
</gene>
<feature type="region of interest" description="Disordered" evidence="1">
    <location>
        <begin position="144"/>
        <end position="272"/>
    </location>
</feature>
<feature type="compositionally biased region" description="Polar residues" evidence="1">
    <location>
        <begin position="573"/>
        <end position="583"/>
    </location>
</feature>
<feature type="compositionally biased region" description="Low complexity" evidence="1">
    <location>
        <begin position="245"/>
        <end position="265"/>
    </location>
</feature>
<dbReference type="InterPro" id="IPR021950">
    <property type="entry name" value="Spt20"/>
</dbReference>
<proteinExistence type="predicted"/>
<organism evidence="3 4">
    <name type="scientific">Coptis chinensis</name>
    <dbReference type="NCBI Taxonomy" id="261450"/>
    <lineage>
        <taxon>Eukaryota</taxon>
        <taxon>Viridiplantae</taxon>
        <taxon>Streptophyta</taxon>
        <taxon>Embryophyta</taxon>
        <taxon>Tracheophyta</taxon>
        <taxon>Spermatophyta</taxon>
        <taxon>Magnoliopsida</taxon>
        <taxon>Ranunculales</taxon>
        <taxon>Ranunculaceae</taxon>
        <taxon>Coptidoideae</taxon>
        <taxon>Coptis</taxon>
    </lineage>
</organism>
<evidence type="ECO:0000313" key="3">
    <source>
        <dbReference type="EMBL" id="KAF9615063.1"/>
    </source>
</evidence>
<dbReference type="Pfam" id="PF20474">
    <property type="entry name" value="PHL"/>
    <property type="match status" value="1"/>
</dbReference>
<protein>
    <recommendedName>
        <fullName evidence="2">PHL domain-containing protein</fullName>
    </recommendedName>
</protein>
<dbReference type="PANTHER" id="PTHR13526:SF8">
    <property type="entry name" value="TRANSCRIPTION FACTOR SPT20 HOMOLOG"/>
    <property type="match status" value="1"/>
</dbReference>
<dbReference type="PANTHER" id="PTHR13526">
    <property type="entry name" value="TRANSCRIPTION FACTOR SPT20 HOMOLOG"/>
    <property type="match status" value="1"/>
</dbReference>
<feature type="compositionally biased region" description="Low complexity" evidence="1">
    <location>
        <begin position="530"/>
        <end position="547"/>
    </location>
</feature>
<dbReference type="GO" id="GO:0000124">
    <property type="term" value="C:SAGA complex"/>
    <property type="evidence" value="ECO:0007669"/>
    <property type="project" value="InterPro"/>
</dbReference>